<comment type="caution">
    <text evidence="2">The sequence shown here is derived from an EMBL/GenBank/DDBJ whole genome shotgun (WGS) entry which is preliminary data.</text>
</comment>
<feature type="region of interest" description="Disordered" evidence="1">
    <location>
        <begin position="1"/>
        <end position="65"/>
    </location>
</feature>
<gene>
    <name evidence="2" type="ORF">OPKNFCMD_3986</name>
</gene>
<feature type="compositionally biased region" description="Basic and acidic residues" evidence="1">
    <location>
        <begin position="50"/>
        <end position="65"/>
    </location>
</feature>
<reference evidence="2" key="2">
    <citation type="submission" date="2021-08" db="EMBL/GenBank/DDBJ databases">
        <authorList>
            <person name="Tani A."/>
            <person name="Ola A."/>
            <person name="Ogura Y."/>
            <person name="Katsura K."/>
            <person name="Hayashi T."/>
        </authorList>
    </citation>
    <scope>NUCLEOTIDE SEQUENCE</scope>
    <source>
        <strain evidence="2">KCTC 52305</strain>
    </source>
</reference>
<protein>
    <submittedName>
        <fullName evidence="2">Uncharacterized protein</fullName>
    </submittedName>
</protein>
<dbReference type="EMBL" id="BPQH01000012">
    <property type="protein sequence ID" value="GJD51234.1"/>
    <property type="molecule type" value="Genomic_DNA"/>
</dbReference>
<proteinExistence type="predicted"/>
<accession>A0ABQ4R257</accession>
<dbReference type="Proteomes" id="UP001055167">
    <property type="component" value="Unassembled WGS sequence"/>
</dbReference>
<evidence type="ECO:0000313" key="2">
    <source>
        <dbReference type="EMBL" id="GJD51234.1"/>
    </source>
</evidence>
<sequence>MADETDDKLTARPHPTRKDEDTAAPKAGGPLTDVGSAGKGDANDPGRNPAGEETRRRGQSREGEV</sequence>
<name>A0ABQ4R257_9HYPH</name>
<organism evidence="2 3">
    <name type="scientific">Methylobacterium crusticola</name>
    <dbReference type="NCBI Taxonomy" id="1697972"/>
    <lineage>
        <taxon>Bacteria</taxon>
        <taxon>Pseudomonadati</taxon>
        <taxon>Pseudomonadota</taxon>
        <taxon>Alphaproteobacteria</taxon>
        <taxon>Hyphomicrobiales</taxon>
        <taxon>Methylobacteriaceae</taxon>
        <taxon>Methylobacterium</taxon>
    </lineage>
</organism>
<keyword evidence="3" id="KW-1185">Reference proteome</keyword>
<reference evidence="2" key="1">
    <citation type="journal article" date="2021" name="Front. Microbiol.">
        <title>Comprehensive Comparative Genomics and Phenotyping of Methylobacterium Species.</title>
        <authorList>
            <person name="Alessa O."/>
            <person name="Ogura Y."/>
            <person name="Fujitani Y."/>
            <person name="Takami H."/>
            <person name="Hayashi T."/>
            <person name="Sahin N."/>
            <person name="Tani A."/>
        </authorList>
    </citation>
    <scope>NUCLEOTIDE SEQUENCE</scope>
    <source>
        <strain evidence="2">KCTC 52305</strain>
    </source>
</reference>
<dbReference type="RefSeq" id="WP_128565775.1">
    <property type="nucleotide sequence ID" value="NZ_BPQH01000012.1"/>
</dbReference>
<evidence type="ECO:0000256" key="1">
    <source>
        <dbReference type="SAM" id="MobiDB-lite"/>
    </source>
</evidence>
<evidence type="ECO:0000313" key="3">
    <source>
        <dbReference type="Proteomes" id="UP001055167"/>
    </source>
</evidence>